<feature type="region of interest" description="Disordered" evidence="1">
    <location>
        <begin position="16"/>
        <end position="51"/>
    </location>
</feature>
<protein>
    <submittedName>
        <fullName evidence="2">Uncharacterized protein</fullName>
    </submittedName>
</protein>
<dbReference type="Proteomes" id="UP001457282">
    <property type="component" value="Unassembled WGS sequence"/>
</dbReference>
<proteinExistence type="predicted"/>
<evidence type="ECO:0000313" key="2">
    <source>
        <dbReference type="EMBL" id="KAK9941702.1"/>
    </source>
</evidence>
<evidence type="ECO:0000313" key="3">
    <source>
        <dbReference type="Proteomes" id="UP001457282"/>
    </source>
</evidence>
<reference evidence="2 3" key="1">
    <citation type="journal article" date="2023" name="G3 (Bethesda)">
        <title>A chromosome-length genome assembly and annotation of blackberry (Rubus argutus, cv. 'Hillquist').</title>
        <authorList>
            <person name="Bruna T."/>
            <person name="Aryal R."/>
            <person name="Dudchenko O."/>
            <person name="Sargent D.J."/>
            <person name="Mead D."/>
            <person name="Buti M."/>
            <person name="Cavallini A."/>
            <person name="Hytonen T."/>
            <person name="Andres J."/>
            <person name="Pham M."/>
            <person name="Weisz D."/>
            <person name="Mascagni F."/>
            <person name="Usai G."/>
            <person name="Natali L."/>
            <person name="Bassil N."/>
            <person name="Fernandez G.E."/>
            <person name="Lomsadze A."/>
            <person name="Armour M."/>
            <person name="Olukolu B."/>
            <person name="Poorten T."/>
            <person name="Britton C."/>
            <person name="Davik J."/>
            <person name="Ashrafi H."/>
            <person name="Aiden E.L."/>
            <person name="Borodovsky M."/>
            <person name="Worthington M."/>
        </authorList>
    </citation>
    <scope>NUCLEOTIDE SEQUENCE [LARGE SCALE GENOMIC DNA]</scope>
    <source>
        <strain evidence="2">PI 553951</strain>
    </source>
</reference>
<dbReference type="EMBL" id="JBEDUW010000002">
    <property type="protein sequence ID" value="KAK9941702.1"/>
    <property type="molecule type" value="Genomic_DNA"/>
</dbReference>
<name>A0AAW1Y1L6_RUBAR</name>
<keyword evidence="3" id="KW-1185">Reference proteome</keyword>
<feature type="compositionally biased region" description="Basic and acidic residues" evidence="1">
    <location>
        <begin position="34"/>
        <end position="48"/>
    </location>
</feature>
<gene>
    <name evidence="2" type="ORF">M0R45_007398</name>
</gene>
<comment type="caution">
    <text evidence="2">The sequence shown here is derived from an EMBL/GenBank/DDBJ whole genome shotgun (WGS) entry which is preliminary data.</text>
</comment>
<dbReference type="AlphaFoldDB" id="A0AAW1Y1L6"/>
<organism evidence="2 3">
    <name type="scientific">Rubus argutus</name>
    <name type="common">Southern blackberry</name>
    <dbReference type="NCBI Taxonomy" id="59490"/>
    <lineage>
        <taxon>Eukaryota</taxon>
        <taxon>Viridiplantae</taxon>
        <taxon>Streptophyta</taxon>
        <taxon>Embryophyta</taxon>
        <taxon>Tracheophyta</taxon>
        <taxon>Spermatophyta</taxon>
        <taxon>Magnoliopsida</taxon>
        <taxon>eudicotyledons</taxon>
        <taxon>Gunneridae</taxon>
        <taxon>Pentapetalae</taxon>
        <taxon>rosids</taxon>
        <taxon>fabids</taxon>
        <taxon>Rosales</taxon>
        <taxon>Rosaceae</taxon>
        <taxon>Rosoideae</taxon>
        <taxon>Rosoideae incertae sedis</taxon>
        <taxon>Rubus</taxon>
    </lineage>
</organism>
<accession>A0AAW1Y1L6</accession>
<sequence>MNTTNHSMEINFQEILQDGNGNPAISTQTTLPDLTKEPNRKTMLDENSKTPQKASIEFHELVLKDSHFSCLGCDRNYLEDADESETCASYSDFEDDDEYIIL</sequence>
<evidence type="ECO:0000256" key="1">
    <source>
        <dbReference type="SAM" id="MobiDB-lite"/>
    </source>
</evidence>
<feature type="compositionally biased region" description="Polar residues" evidence="1">
    <location>
        <begin position="19"/>
        <end position="32"/>
    </location>
</feature>